<protein>
    <submittedName>
        <fullName evidence="6">Phosphatidylserine decarboxylase</fullName>
    </submittedName>
</protein>
<gene>
    <name evidence="6" type="primary">Psd</name>
    <name evidence="6" type="ORF">BN85414060</name>
</gene>
<dbReference type="Pfam" id="PF02666">
    <property type="entry name" value="PS_Dcarbxylase"/>
    <property type="match status" value="1"/>
</dbReference>
<keyword evidence="4" id="KW-0670">Pyruvate</keyword>
<dbReference type="RefSeq" id="WP_030003866.1">
    <property type="nucleotide sequence ID" value="NC_022538.1"/>
</dbReference>
<dbReference type="InterPro" id="IPR003817">
    <property type="entry name" value="PS_Dcarbxylase"/>
</dbReference>
<dbReference type="KEGG" id="apal:BN85414060"/>
<organism evidence="6 7">
    <name type="scientific">Alteracholeplasma palmae (strain ATCC 49389 / J233)</name>
    <name type="common">Acholeplasma palmae</name>
    <dbReference type="NCBI Taxonomy" id="1318466"/>
    <lineage>
        <taxon>Bacteria</taxon>
        <taxon>Bacillati</taxon>
        <taxon>Mycoplasmatota</taxon>
        <taxon>Mollicutes</taxon>
        <taxon>Acholeplasmatales</taxon>
        <taxon>Acholeplasmataceae</taxon>
        <taxon>Acholeplasma</taxon>
    </lineage>
</organism>
<keyword evidence="5" id="KW-0812">Transmembrane</keyword>
<sequence>MKIVRKNGEIVRQGSSSKLQKFLYRTLIGRIILRLLITKVVSFSMGLFMNSFLSKIFIKGFIKKNKIDLSLCEKKKFKSYNDFFTRKLKEVSYDKEVTSFISPASSKLSAYVIKEDLTYTIKNSQYSIENLLQNSELANQYKDGYLLVFRLEVDDYHRYIFTDNGKIIENKKIKGRFHTVNPIAFEKYDVFKENNREYTIIESDNFSQLVQIEVGALMVGKIKNHDVVDFKKGDEKGLFLFGGSTVVILVKKDIIKLNPIYLENTKNNCETIVSIGEKIGDKL</sequence>
<keyword evidence="2" id="KW-0865">Zymogen</keyword>
<dbReference type="OrthoDB" id="9802030at2"/>
<evidence type="ECO:0000256" key="4">
    <source>
        <dbReference type="ARBA" id="ARBA00023317"/>
    </source>
</evidence>
<dbReference type="HOGENOM" id="CLU_029061_2_2_14"/>
<evidence type="ECO:0000256" key="1">
    <source>
        <dbReference type="ARBA" id="ARBA00022793"/>
    </source>
</evidence>
<dbReference type="EMBL" id="FO681347">
    <property type="protein sequence ID" value="CCV64983.1"/>
    <property type="molecule type" value="Genomic_DNA"/>
</dbReference>
<evidence type="ECO:0000256" key="3">
    <source>
        <dbReference type="ARBA" id="ARBA00023239"/>
    </source>
</evidence>
<dbReference type="AlphaFoldDB" id="U4KM09"/>
<accession>U4KM09</accession>
<dbReference type="GO" id="GO:0008654">
    <property type="term" value="P:phospholipid biosynthetic process"/>
    <property type="evidence" value="ECO:0007669"/>
    <property type="project" value="InterPro"/>
</dbReference>
<feature type="transmembrane region" description="Helical" evidence="5">
    <location>
        <begin position="31"/>
        <end position="53"/>
    </location>
</feature>
<evidence type="ECO:0000256" key="5">
    <source>
        <dbReference type="SAM" id="Phobius"/>
    </source>
</evidence>
<keyword evidence="1" id="KW-0210">Decarboxylase</keyword>
<proteinExistence type="predicted"/>
<name>U4KM09_ALTPJ</name>
<evidence type="ECO:0000313" key="6">
    <source>
        <dbReference type="EMBL" id="CCV64983.1"/>
    </source>
</evidence>
<keyword evidence="5" id="KW-0472">Membrane</keyword>
<keyword evidence="7" id="KW-1185">Reference proteome</keyword>
<dbReference type="GO" id="GO:0004609">
    <property type="term" value="F:phosphatidylserine decarboxylase activity"/>
    <property type="evidence" value="ECO:0007669"/>
    <property type="project" value="InterPro"/>
</dbReference>
<dbReference type="PANTHER" id="PTHR10067:SF17">
    <property type="entry name" value="PHOSPHATIDYLSERINE DECARBOXYLASE PROENZYME 2"/>
    <property type="match status" value="1"/>
</dbReference>
<keyword evidence="3" id="KW-0456">Lyase</keyword>
<dbReference type="STRING" id="1318466.BN85414060"/>
<reference evidence="6 7" key="1">
    <citation type="journal article" date="2013" name="J. Mol. Microbiol. Biotechnol.">
        <title>Analysis of the Complete Genomes of Acholeplasma brassicae , A. palmae and A. laidlawii and Their Comparison to the Obligate Parasites from ' Candidatus Phytoplasma'.</title>
        <authorList>
            <person name="Kube M."/>
            <person name="Siewert C."/>
            <person name="Migdoll A.M."/>
            <person name="Duduk B."/>
            <person name="Holz S."/>
            <person name="Rabus R."/>
            <person name="Seemuller E."/>
            <person name="Mitrovic J."/>
            <person name="Muller I."/>
            <person name="Buttner C."/>
            <person name="Reinhardt R."/>
        </authorList>
    </citation>
    <scope>NUCLEOTIDE SEQUENCE [LARGE SCALE GENOMIC DNA]</scope>
    <source>
        <strain evidence="6 7">J233</strain>
    </source>
</reference>
<evidence type="ECO:0000313" key="7">
    <source>
        <dbReference type="Proteomes" id="UP000032740"/>
    </source>
</evidence>
<evidence type="ECO:0000256" key="2">
    <source>
        <dbReference type="ARBA" id="ARBA00023145"/>
    </source>
</evidence>
<dbReference type="PANTHER" id="PTHR10067">
    <property type="entry name" value="PHOSPHATIDYLSERINE DECARBOXYLASE"/>
    <property type="match status" value="1"/>
</dbReference>
<keyword evidence="5" id="KW-1133">Transmembrane helix</keyword>
<dbReference type="Proteomes" id="UP000032740">
    <property type="component" value="Chromosome"/>
</dbReference>